<dbReference type="Gene3D" id="3.40.430.10">
    <property type="entry name" value="Dihydrofolate Reductase, subunit A"/>
    <property type="match status" value="1"/>
</dbReference>
<dbReference type="GO" id="GO:0046452">
    <property type="term" value="P:dihydrofolate metabolic process"/>
    <property type="evidence" value="ECO:0007669"/>
    <property type="project" value="TreeGrafter"/>
</dbReference>
<evidence type="ECO:0000256" key="2">
    <source>
        <dbReference type="ARBA" id="ARBA00009539"/>
    </source>
</evidence>
<feature type="domain" description="DHFR" evidence="10">
    <location>
        <begin position="5"/>
        <end position="170"/>
    </location>
</feature>
<keyword evidence="12" id="KW-1185">Reference proteome</keyword>
<dbReference type="InterPro" id="IPR017925">
    <property type="entry name" value="DHFR_CS"/>
</dbReference>
<dbReference type="PANTHER" id="PTHR48069:SF3">
    <property type="entry name" value="DIHYDROFOLATE REDUCTASE"/>
    <property type="match status" value="1"/>
</dbReference>
<dbReference type="GO" id="GO:0046654">
    <property type="term" value="P:tetrahydrofolate biosynthetic process"/>
    <property type="evidence" value="ECO:0007669"/>
    <property type="project" value="UniProtKB-UniPathway"/>
</dbReference>
<dbReference type="InterPro" id="IPR001796">
    <property type="entry name" value="DHFR_dom"/>
</dbReference>
<dbReference type="EMBL" id="LNUW01000028">
    <property type="protein sequence ID" value="KXG86043.1"/>
    <property type="molecule type" value="Genomic_DNA"/>
</dbReference>
<dbReference type="InterPro" id="IPR012259">
    <property type="entry name" value="DHFR"/>
</dbReference>
<sequence>MTQPRITLIAAVSENGVIGRDLDMPWKLSTDLKRFKALTMGKPMIMGRKTFLSVGERPLPGRPHIIISRNPDYRPQGVDVVSSLEDALSLAKEKAQALGVDEVFVAGGGEIYRQAMPFADQLSVTHVEVSLEGDTFFPAIDPAQFEKIEEIPAPAGEKDNYPVRFTTYRRYHAVQ</sequence>
<dbReference type="GO" id="GO:0004146">
    <property type="term" value="F:dihydrofolate reductase activity"/>
    <property type="evidence" value="ECO:0007669"/>
    <property type="project" value="UniProtKB-EC"/>
</dbReference>
<evidence type="ECO:0000256" key="3">
    <source>
        <dbReference type="ARBA" id="ARBA00012856"/>
    </source>
</evidence>
<dbReference type="PRINTS" id="PR00070">
    <property type="entry name" value="DHFR"/>
</dbReference>
<evidence type="ECO:0000256" key="9">
    <source>
        <dbReference type="RuleBase" id="RU004474"/>
    </source>
</evidence>
<dbReference type="CDD" id="cd00209">
    <property type="entry name" value="DHFR"/>
    <property type="match status" value="1"/>
</dbReference>
<dbReference type="EC" id="1.5.1.3" evidence="3 8"/>
<evidence type="ECO:0000313" key="11">
    <source>
        <dbReference type="EMBL" id="KXG86043.1"/>
    </source>
</evidence>
<evidence type="ECO:0000256" key="6">
    <source>
        <dbReference type="ARBA" id="ARBA00023002"/>
    </source>
</evidence>
<keyword evidence="11" id="KW-0418">Kinase</keyword>
<gene>
    <name evidence="11" type="ORF">ATO67_05360</name>
</gene>
<comment type="caution">
    <text evidence="11">The sequence shown here is derived from an EMBL/GenBank/DDBJ whole genome shotgun (WGS) entry which is preliminary data.</text>
</comment>
<dbReference type="PANTHER" id="PTHR48069">
    <property type="entry name" value="DIHYDROFOLATE REDUCTASE"/>
    <property type="match status" value="1"/>
</dbReference>
<dbReference type="Pfam" id="PF00186">
    <property type="entry name" value="DHFR_1"/>
    <property type="match status" value="1"/>
</dbReference>
<keyword evidence="5 8" id="KW-0521">NADP</keyword>
<dbReference type="UniPathway" id="UPA00077">
    <property type="reaction ID" value="UER00158"/>
</dbReference>
<proteinExistence type="inferred from homology"/>
<evidence type="ECO:0000256" key="8">
    <source>
        <dbReference type="PIRNR" id="PIRNR000194"/>
    </source>
</evidence>
<comment type="catalytic activity">
    <reaction evidence="8">
        <text>(6S)-5,6,7,8-tetrahydrofolate + NADP(+) = 7,8-dihydrofolate + NADPH + H(+)</text>
        <dbReference type="Rhea" id="RHEA:15009"/>
        <dbReference type="ChEBI" id="CHEBI:15378"/>
        <dbReference type="ChEBI" id="CHEBI:57451"/>
        <dbReference type="ChEBI" id="CHEBI:57453"/>
        <dbReference type="ChEBI" id="CHEBI:57783"/>
        <dbReference type="ChEBI" id="CHEBI:58349"/>
        <dbReference type="EC" id="1.5.1.3"/>
    </reaction>
</comment>
<accession>A0A135P3P2</accession>
<dbReference type="STRING" id="2052828.ATO67_05360"/>
<comment type="function">
    <text evidence="7 8">Key enzyme in folate metabolism. Catalyzes an essential reaction for de novo glycine and purine synthesis, and for DNA precursor synthesis.</text>
</comment>
<dbReference type="GO" id="GO:0005829">
    <property type="term" value="C:cytosol"/>
    <property type="evidence" value="ECO:0007669"/>
    <property type="project" value="TreeGrafter"/>
</dbReference>
<dbReference type="PROSITE" id="PS51330">
    <property type="entry name" value="DHFR_2"/>
    <property type="match status" value="1"/>
</dbReference>
<dbReference type="GO" id="GO:0006730">
    <property type="term" value="P:one-carbon metabolic process"/>
    <property type="evidence" value="ECO:0007669"/>
    <property type="project" value="UniProtKB-KW"/>
</dbReference>
<name>A0A135P3P2_9HYPH</name>
<dbReference type="GO" id="GO:0016301">
    <property type="term" value="F:kinase activity"/>
    <property type="evidence" value="ECO:0007669"/>
    <property type="project" value="UniProtKB-KW"/>
</dbReference>
<dbReference type="FunFam" id="3.40.430.10:FF:000001">
    <property type="entry name" value="Dihydrofolate reductase"/>
    <property type="match status" value="1"/>
</dbReference>
<evidence type="ECO:0000256" key="4">
    <source>
        <dbReference type="ARBA" id="ARBA00022563"/>
    </source>
</evidence>
<dbReference type="InterPro" id="IPR024072">
    <property type="entry name" value="DHFR-like_dom_sf"/>
</dbReference>
<evidence type="ECO:0000256" key="5">
    <source>
        <dbReference type="ARBA" id="ARBA00022857"/>
    </source>
</evidence>
<keyword evidence="11" id="KW-0808">Transferase</keyword>
<dbReference type="SUPFAM" id="SSF53597">
    <property type="entry name" value="Dihydrofolate reductase-like"/>
    <property type="match status" value="1"/>
</dbReference>
<reference evidence="11 12" key="1">
    <citation type="submission" date="2015-11" db="EMBL/GenBank/DDBJ databases">
        <title>Draft genome sequence of Agrobacterium sp. R89-1.</title>
        <authorList>
            <person name="Zahradnik J."/>
            <person name="Kyslikova E."/>
            <person name="Palyzova A."/>
            <person name="Kyslik P."/>
        </authorList>
    </citation>
    <scope>NUCLEOTIDE SEQUENCE [LARGE SCALE GENOMIC DNA]</scope>
    <source>
        <strain evidence="11 12">R89-1</strain>
    </source>
</reference>
<keyword evidence="6 8" id="KW-0560">Oxidoreductase</keyword>
<dbReference type="GO" id="GO:0070401">
    <property type="term" value="F:NADP+ binding"/>
    <property type="evidence" value="ECO:0007669"/>
    <property type="project" value="UniProtKB-ARBA"/>
</dbReference>
<organism evidence="11 12">
    <name type="scientific">Agrobacterium bohemicum</name>
    <dbReference type="NCBI Taxonomy" id="2052828"/>
    <lineage>
        <taxon>Bacteria</taxon>
        <taxon>Pseudomonadati</taxon>
        <taxon>Pseudomonadota</taxon>
        <taxon>Alphaproteobacteria</taxon>
        <taxon>Hyphomicrobiales</taxon>
        <taxon>Rhizobiaceae</taxon>
        <taxon>Rhizobium/Agrobacterium group</taxon>
        <taxon>Agrobacterium</taxon>
    </lineage>
</organism>
<dbReference type="AlphaFoldDB" id="A0A135P3P2"/>
<dbReference type="GO" id="GO:0046655">
    <property type="term" value="P:folic acid metabolic process"/>
    <property type="evidence" value="ECO:0007669"/>
    <property type="project" value="TreeGrafter"/>
</dbReference>
<dbReference type="RefSeq" id="WP_067645362.1">
    <property type="nucleotide sequence ID" value="NZ_KQ961024.1"/>
</dbReference>
<dbReference type="PIRSF" id="PIRSF000194">
    <property type="entry name" value="DHFR"/>
    <property type="match status" value="1"/>
</dbReference>
<evidence type="ECO:0000259" key="10">
    <source>
        <dbReference type="PROSITE" id="PS51330"/>
    </source>
</evidence>
<protein>
    <recommendedName>
        <fullName evidence="3 8">Dihydrofolate reductase</fullName>
        <ecNumber evidence="3 8">1.5.1.3</ecNumber>
    </recommendedName>
</protein>
<comment type="pathway">
    <text evidence="1 8">Cofactor biosynthesis; tetrahydrofolate biosynthesis; 5,6,7,8-tetrahydrofolate from 7,8-dihydrofolate: step 1/1.</text>
</comment>
<comment type="similarity">
    <text evidence="2 8 9">Belongs to the dihydrofolate reductase family.</text>
</comment>
<dbReference type="PROSITE" id="PS00075">
    <property type="entry name" value="DHFR_1"/>
    <property type="match status" value="1"/>
</dbReference>
<evidence type="ECO:0000256" key="7">
    <source>
        <dbReference type="ARBA" id="ARBA00025067"/>
    </source>
</evidence>
<dbReference type="Proteomes" id="UP000070498">
    <property type="component" value="Unassembled WGS sequence"/>
</dbReference>
<evidence type="ECO:0000256" key="1">
    <source>
        <dbReference type="ARBA" id="ARBA00004903"/>
    </source>
</evidence>
<keyword evidence="4 8" id="KW-0554">One-carbon metabolism</keyword>
<evidence type="ECO:0000313" key="12">
    <source>
        <dbReference type="Proteomes" id="UP000070498"/>
    </source>
</evidence>